<evidence type="ECO:0000313" key="3">
    <source>
        <dbReference type="Proteomes" id="UP000697995"/>
    </source>
</evidence>
<name>A0ABS1CUQ2_9PROT</name>
<keyword evidence="1" id="KW-1133">Transmembrane helix</keyword>
<proteinExistence type="predicted"/>
<feature type="transmembrane region" description="Helical" evidence="1">
    <location>
        <begin position="301"/>
        <end position="317"/>
    </location>
</feature>
<keyword evidence="1" id="KW-0472">Membrane</keyword>
<dbReference type="EMBL" id="NRSG01000038">
    <property type="protein sequence ID" value="MBK1658093.1"/>
    <property type="molecule type" value="Genomic_DNA"/>
</dbReference>
<keyword evidence="1" id="KW-0812">Transmembrane</keyword>
<organism evidence="2 3">
    <name type="scientific">Paracraurococcus ruber</name>
    <dbReference type="NCBI Taxonomy" id="77675"/>
    <lineage>
        <taxon>Bacteria</taxon>
        <taxon>Pseudomonadati</taxon>
        <taxon>Pseudomonadota</taxon>
        <taxon>Alphaproteobacteria</taxon>
        <taxon>Acetobacterales</taxon>
        <taxon>Roseomonadaceae</taxon>
        <taxon>Paracraurococcus</taxon>
    </lineage>
</organism>
<feature type="transmembrane region" description="Helical" evidence="1">
    <location>
        <begin position="68"/>
        <end position="86"/>
    </location>
</feature>
<accession>A0ABS1CUQ2</accession>
<feature type="transmembrane region" description="Helical" evidence="1">
    <location>
        <begin position="46"/>
        <end position="62"/>
    </location>
</feature>
<feature type="transmembrane region" description="Helical" evidence="1">
    <location>
        <begin position="98"/>
        <end position="116"/>
    </location>
</feature>
<keyword evidence="3" id="KW-1185">Reference proteome</keyword>
<feature type="transmembrane region" description="Helical" evidence="1">
    <location>
        <begin position="20"/>
        <end position="41"/>
    </location>
</feature>
<feature type="transmembrane region" description="Helical" evidence="1">
    <location>
        <begin position="223"/>
        <end position="240"/>
    </location>
</feature>
<reference evidence="2 3" key="1">
    <citation type="journal article" date="2020" name="Microorganisms">
        <title>Osmotic Adaptation and Compatible Solute Biosynthesis of Phototrophic Bacteria as Revealed from Genome Analyses.</title>
        <authorList>
            <person name="Imhoff J.F."/>
            <person name="Rahn T."/>
            <person name="Kunzel S."/>
            <person name="Keller A."/>
            <person name="Neulinger S.C."/>
        </authorList>
    </citation>
    <scope>NUCLEOTIDE SEQUENCE [LARGE SCALE GENOMIC DNA]</scope>
    <source>
        <strain evidence="2 3">DSM 15382</strain>
    </source>
</reference>
<evidence type="ECO:0008006" key="4">
    <source>
        <dbReference type="Google" id="ProtNLM"/>
    </source>
</evidence>
<gene>
    <name evidence="2" type="ORF">CKO45_07610</name>
</gene>
<dbReference type="Proteomes" id="UP000697995">
    <property type="component" value="Unassembled WGS sequence"/>
</dbReference>
<sequence length="375" mass="41047">MGIAIYLQKLAIPGSGRSASVAMLLFMACLMLGHVVGAFALDARRLLLYFLFCAVVLLSQATQPEISLASMVLLLLLYAQLVFRADMGAALHRRYLRAYQSLMVPPALVALLQLAWQFAFGFGRTLSIEDVLPRDLLLSGFYYEAPLFFGTLFVRPNGYVFLEPSFLSAFLACALLTELCVFRRWRFVLLYAAALVGCLGGTGALMAVLGAPFVLARLPPRQRLVVMFAAAIVLIGLVAWKGEFLLMRLEGFSVQGSSERGRVIQPAMQLLHLLGEENGFLLGRGAGQVEDGIASWPVVKLLWEYGVLAVIAFLALMQRAVTWRLNPWLVLPLMVVFHLTGGYLLNPVAVMLLIIFCTLPTPADAASPGRHAAAR</sequence>
<feature type="transmembrane region" description="Helical" evidence="1">
    <location>
        <begin position="329"/>
        <end position="356"/>
    </location>
</feature>
<feature type="transmembrane region" description="Helical" evidence="1">
    <location>
        <begin position="191"/>
        <end position="216"/>
    </location>
</feature>
<evidence type="ECO:0000313" key="2">
    <source>
        <dbReference type="EMBL" id="MBK1658093.1"/>
    </source>
</evidence>
<protein>
    <recommendedName>
        <fullName evidence="4">O-antigen ligase like membrane protein</fullName>
    </recommendedName>
</protein>
<comment type="caution">
    <text evidence="2">The sequence shown here is derived from an EMBL/GenBank/DDBJ whole genome shotgun (WGS) entry which is preliminary data.</text>
</comment>
<feature type="transmembrane region" description="Helical" evidence="1">
    <location>
        <begin position="166"/>
        <end position="185"/>
    </location>
</feature>
<evidence type="ECO:0000256" key="1">
    <source>
        <dbReference type="SAM" id="Phobius"/>
    </source>
</evidence>
<dbReference type="RefSeq" id="WP_133218985.1">
    <property type="nucleotide sequence ID" value="NZ_NRSG01000038.1"/>
</dbReference>